<organism evidence="2 3">
    <name type="scientific">Nitratireductor mangrovi</name>
    <dbReference type="NCBI Taxonomy" id="2599600"/>
    <lineage>
        <taxon>Bacteria</taxon>
        <taxon>Pseudomonadati</taxon>
        <taxon>Pseudomonadota</taxon>
        <taxon>Alphaproteobacteria</taxon>
        <taxon>Hyphomicrobiales</taxon>
        <taxon>Phyllobacteriaceae</taxon>
        <taxon>Nitratireductor</taxon>
    </lineage>
</organism>
<evidence type="ECO:0000313" key="3">
    <source>
        <dbReference type="Proteomes" id="UP000321389"/>
    </source>
</evidence>
<dbReference type="EMBL" id="CP042301">
    <property type="protein sequence ID" value="QDZ01994.1"/>
    <property type="molecule type" value="Genomic_DNA"/>
</dbReference>
<evidence type="ECO:0000259" key="1">
    <source>
        <dbReference type="Pfam" id="PF06904"/>
    </source>
</evidence>
<proteinExistence type="predicted"/>
<evidence type="ECO:0000313" key="2">
    <source>
        <dbReference type="EMBL" id="QDZ01994.1"/>
    </source>
</evidence>
<name>A0A5B8L1V0_9HYPH</name>
<dbReference type="OrthoDB" id="9809788at2"/>
<accession>A0A5B8L1V0</accession>
<dbReference type="Pfam" id="PF06904">
    <property type="entry name" value="Extensin-like_C"/>
    <property type="match status" value="1"/>
</dbReference>
<dbReference type="InterPro" id="IPR009683">
    <property type="entry name" value="Extensin-like_C"/>
</dbReference>
<sequence length="180" mass="18952">MPAAEIACRVELRALGAAFSEADPVSDPAGCRIDYPVTVTSLGAGVALEPPALVNCAVATAAARFLREVVGPAATLHFGKDVEAVRQVSGYVCRPRNGSEKLSEHAYGNALDIAAFELAGGTVVRVEGTIDRSRREFLRSVRTAACGPFKTVLGPGSDADHANHFHFDLGKRRNGGTFCQ</sequence>
<protein>
    <recommendedName>
        <fullName evidence="1">Extensin-like C-terminal domain-containing protein</fullName>
    </recommendedName>
</protein>
<keyword evidence="3" id="KW-1185">Reference proteome</keyword>
<dbReference type="RefSeq" id="WP_146300635.1">
    <property type="nucleotide sequence ID" value="NZ_CP042301.2"/>
</dbReference>
<dbReference type="KEGG" id="niy:FQ775_17300"/>
<dbReference type="AlphaFoldDB" id="A0A5B8L1V0"/>
<reference evidence="2" key="1">
    <citation type="submission" date="2020-04" db="EMBL/GenBank/DDBJ databases">
        <title>Nitratireductor sp. nov. isolated from mangrove soil.</title>
        <authorList>
            <person name="Ye Y."/>
        </authorList>
    </citation>
    <scope>NUCLEOTIDE SEQUENCE</scope>
    <source>
        <strain evidence="2">SY7</strain>
    </source>
</reference>
<gene>
    <name evidence="2" type="ORF">FQ775_17300</name>
</gene>
<feature type="domain" description="Extensin-like C-terminal" evidence="1">
    <location>
        <begin position="7"/>
        <end position="180"/>
    </location>
</feature>
<dbReference type="Proteomes" id="UP000321389">
    <property type="component" value="Chromosome"/>
</dbReference>